<keyword evidence="2 4" id="KW-0238">DNA-binding</keyword>
<dbReference type="GO" id="GO:0003700">
    <property type="term" value="F:DNA-binding transcription factor activity"/>
    <property type="evidence" value="ECO:0007669"/>
    <property type="project" value="TreeGrafter"/>
</dbReference>
<organism evidence="6 7">
    <name type="scientific">Thiocapsa imhoffii</name>
    <dbReference type="NCBI Taxonomy" id="382777"/>
    <lineage>
        <taxon>Bacteria</taxon>
        <taxon>Pseudomonadati</taxon>
        <taxon>Pseudomonadota</taxon>
        <taxon>Gammaproteobacteria</taxon>
        <taxon>Chromatiales</taxon>
        <taxon>Chromatiaceae</taxon>
        <taxon>Thiocapsa</taxon>
    </lineage>
</organism>
<dbReference type="InterPro" id="IPR009057">
    <property type="entry name" value="Homeodomain-like_sf"/>
</dbReference>
<gene>
    <name evidence="6" type="ORF">CKO25_16255</name>
</gene>
<dbReference type="PANTHER" id="PTHR30055">
    <property type="entry name" value="HTH-TYPE TRANSCRIPTIONAL REGULATOR RUTR"/>
    <property type="match status" value="1"/>
</dbReference>
<dbReference type="Pfam" id="PF13305">
    <property type="entry name" value="TetR_C_33"/>
    <property type="match status" value="1"/>
</dbReference>
<comment type="caution">
    <text evidence="6">The sequence shown here is derived from an EMBL/GenBank/DDBJ whole genome shotgun (WGS) entry which is preliminary data.</text>
</comment>
<keyword evidence="3" id="KW-0804">Transcription</keyword>
<keyword evidence="1" id="KW-0805">Transcription regulation</keyword>
<dbReference type="GO" id="GO:0000976">
    <property type="term" value="F:transcription cis-regulatory region binding"/>
    <property type="evidence" value="ECO:0007669"/>
    <property type="project" value="TreeGrafter"/>
</dbReference>
<reference evidence="6 7" key="1">
    <citation type="journal article" date="2020" name="Microorganisms">
        <title>Osmotic Adaptation and Compatible Solute Biosynthesis of Phototrophic Bacteria as Revealed from Genome Analyses.</title>
        <authorList>
            <person name="Imhoff J.F."/>
            <person name="Rahn T."/>
            <person name="Kunzel S."/>
            <person name="Keller A."/>
            <person name="Neulinger S.C."/>
        </authorList>
    </citation>
    <scope>NUCLEOTIDE SEQUENCE [LARGE SCALE GENOMIC DNA]</scope>
    <source>
        <strain evidence="6 7">DSM 21303</strain>
    </source>
</reference>
<evidence type="ECO:0000313" key="7">
    <source>
        <dbReference type="Proteomes" id="UP001138802"/>
    </source>
</evidence>
<dbReference type="Gene3D" id="1.10.357.10">
    <property type="entry name" value="Tetracycline Repressor, domain 2"/>
    <property type="match status" value="1"/>
</dbReference>
<proteinExistence type="predicted"/>
<evidence type="ECO:0000256" key="3">
    <source>
        <dbReference type="ARBA" id="ARBA00023163"/>
    </source>
</evidence>
<dbReference type="PRINTS" id="PR00455">
    <property type="entry name" value="HTHTETR"/>
</dbReference>
<dbReference type="RefSeq" id="WP_200388984.1">
    <property type="nucleotide sequence ID" value="NZ_NRSD01000021.1"/>
</dbReference>
<evidence type="ECO:0000256" key="1">
    <source>
        <dbReference type="ARBA" id="ARBA00023015"/>
    </source>
</evidence>
<dbReference type="Proteomes" id="UP001138802">
    <property type="component" value="Unassembled WGS sequence"/>
</dbReference>
<evidence type="ECO:0000256" key="2">
    <source>
        <dbReference type="ARBA" id="ARBA00023125"/>
    </source>
</evidence>
<dbReference type="SUPFAM" id="SSF46689">
    <property type="entry name" value="Homeodomain-like"/>
    <property type="match status" value="1"/>
</dbReference>
<dbReference type="SUPFAM" id="SSF48498">
    <property type="entry name" value="Tetracyclin repressor-like, C-terminal domain"/>
    <property type="match status" value="1"/>
</dbReference>
<keyword evidence="7" id="KW-1185">Reference proteome</keyword>
<dbReference type="EMBL" id="NRSD01000021">
    <property type="protein sequence ID" value="MBK1646169.1"/>
    <property type="molecule type" value="Genomic_DNA"/>
</dbReference>
<feature type="DNA-binding region" description="H-T-H motif" evidence="4">
    <location>
        <begin position="32"/>
        <end position="51"/>
    </location>
</feature>
<accession>A0A9X0WK48</accession>
<dbReference type="AlphaFoldDB" id="A0A9X0WK48"/>
<evidence type="ECO:0000256" key="4">
    <source>
        <dbReference type="PROSITE-ProRule" id="PRU00335"/>
    </source>
</evidence>
<dbReference type="PANTHER" id="PTHR30055:SF220">
    <property type="entry name" value="TETR-FAMILY REGULATORY PROTEIN"/>
    <property type="match status" value="1"/>
</dbReference>
<dbReference type="InterPro" id="IPR025996">
    <property type="entry name" value="MT1864/Rv1816-like_C"/>
</dbReference>
<dbReference type="InterPro" id="IPR001647">
    <property type="entry name" value="HTH_TetR"/>
</dbReference>
<protein>
    <recommendedName>
        <fullName evidence="5">HTH tetR-type domain-containing protein</fullName>
    </recommendedName>
</protein>
<sequence>MPTAKAKPTDLKEACVQAAHEVIAEHGVEGLSMRDVARKLGISHQAPYRHFESRDHLLAEIMRRCFADFALHLDQRPPSTEPHANLEGMGEAYLSYAELKPLEYRLMFGTPWPEPAQHPDLVKHALHAFDILRDSLRRMHGDGPGRRAQADLDALFIWSTLHGMASIKQANVMQHLELEPDVMDRFKADLMAKIGIALAGGEATNSASEKAKR</sequence>
<evidence type="ECO:0000259" key="5">
    <source>
        <dbReference type="PROSITE" id="PS50977"/>
    </source>
</evidence>
<name>A0A9X0WK48_9GAMM</name>
<dbReference type="Pfam" id="PF00440">
    <property type="entry name" value="TetR_N"/>
    <property type="match status" value="1"/>
</dbReference>
<dbReference type="InterPro" id="IPR036271">
    <property type="entry name" value="Tet_transcr_reg_TetR-rel_C_sf"/>
</dbReference>
<evidence type="ECO:0000313" key="6">
    <source>
        <dbReference type="EMBL" id="MBK1646169.1"/>
    </source>
</evidence>
<feature type="domain" description="HTH tetR-type" evidence="5">
    <location>
        <begin position="9"/>
        <end position="69"/>
    </location>
</feature>
<dbReference type="InterPro" id="IPR050109">
    <property type="entry name" value="HTH-type_TetR-like_transc_reg"/>
</dbReference>
<dbReference type="PROSITE" id="PS50977">
    <property type="entry name" value="HTH_TETR_2"/>
    <property type="match status" value="1"/>
</dbReference>